<dbReference type="Gene3D" id="2.30.40.10">
    <property type="entry name" value="Urease, subunit C, domain 1"/>
    <property type="match status" value="1"/>
</dbReference>
<sequence>MRSRRSTSPSTGWRTASTEQRGPSPSCPGRKGLDVETAFAAYTAGSAWINHLDRAGRVAPGYDADLVVLDTDPIQDPVSIGAATVVSTWIGGTAVYEA</sequence>
<dbReference type="Pfam" id="PF07969">
    <property type="entry name" value="Amidohydro_3"/>
    <property type="match status" value="1"/>
</dbReference>
<keyword evidence="4" id="KW-1185">Reference proteome</keyword>
<proteinExistence type="predicted"/>
<reference evidence="4" key="1">
    <citation type="submission" date="2023-12" db="EMBL/GenBank/DDBJ databases">
        <title>Novel species in genus Nocardioides.</title>
        <authorList>
            <person name="Zhou H."/>
        </authorList>
    </citation>
    <scope>NUCLEOTIDE SEQUENCE [LARGE SCALE GENOMIC DNA]</scope>
    <source>
        <strain evidence="4">HM61</strain>
    </source>
</reference>
<dbReference type="RefSeq" id="WP_322938713.1">
    <property type="nucleotide sequence ID" value="NZ_CP141059.1"/>
</dbReference>
<dbReference type="EMBL" id="CP141059">
    <property type="protein sequence ID" value="WQQ28821.1"/>
    <property type="molecule type" value="Genomic_DNA"/>
</dbReference>
<dbReference type="Proteomes" id="UP001327225">
    <property type="component" value="Chromosome"/>
</dbReference>
<evidence type="ECO:0000313" key="4">
    <source>
        <dbReference type="Proteomes" id="UP001327225"/>
    </source>
</evidence>
<gene>
    <name evidence="3" type="ORF">SHK19_19555</name>
</gene>
<evidence type="ECO:0000256" key="1">
    <source>
        <dbReference type="SAM" id="MobiDB-lite"/>
    </source>
</evidence>
<feature type="region of interest" description="Disordered" evidence="1">
    <location>
        <begin position="1"/>
        <end position="31"/>
    </location>
</feature>
<dbReference type="PANTHER" id="PTHR22642:SF2">
    <property type="entry name" value="PROTEIN LONG AFTER FAR-RED 3"/>
    <property type="match status" value="1"/>
</dbReference>
<dbReference type="InterPro" id="IPR013108">
    <property type="entry name" value="Amidohydro_3"/>
</dbReference>
<dbReference type="Gene3D" id="3.20.20.140">
    <property type="entry name" value="Metal-dependent hydrolases"/>
    <property type="match status" value="1"/>
</dbReference>
<name>A0ABZ1A0I9_9ACTN</name>
<accession>A0ABZ1A0I9</accession>
<evidence type="ECO:0000259" key="2">
    <source>
        <dbReference type="Pfam" id="PF07969"/>
    </source>
</evidence>
<dbReference type="SUPFAM" id="SSF51338">
    <property type="entry name" value="Composite domain of metallo-dependent hydrolases"/>
    <property type="match status" value="1"/>
</dbReference>
<dbReference type="InterPro" id="IPR011059">
    <property type="entry name" value="Metal-dep_hydrolase_composite"/>
</dbReference>
<protein>
    <submittedName>
        <fullName evidence="3">Amidohydrolase family protein</fullName>
    </submittedName>
</protein>
<feature type="compositionally biased region" description="Polar residues" evidence="1">
    <location>
        <begin position="1"/>
        <end position="23"/>
    </location>
</feature>
<evidence type="ECO:0000313" key="3">
    <source>
        <dbReference type="EMBL" id="WQQ28821.1"/>
    </source>
</evidence>
<dbReference type="PANTHER" id="PTHR22642">
    <property type="entry name" value="IMIDAZOLONEPROPIONASE"/>
    <property type="match status" value="1"/>
</dbReference>
<feature type="domain" description="Amidohydrolase 3" evidence="2">
    <location>
        <begin position="22"/>
        <end position="96"/>
    </location>
</feature>
<organism evidence="3 4">
    <name type="scientific">Nocardioides bizhenqiangii</name>
    <dbReference type="NCBI Taxonomy" id="3095076"/>
    <lineage>
        <taxon>Bacteria</taxon>
        <taxon>Bacillati</taxon>
        <taxon>Actinomycetota</taxon>
        <taxon>Actinomycetes</taxon>
        <taxon>Propionibacteriales</taxon>
        <taxon>Nocardioidaceae</taxon>
        <taxon>Nocardioides</taxon>
    </lineage>
</organism>